<evidence type="ECO:0000256" key="3">
    <source>
        <dbReference type="ARBA" id="ARBA00022771"/>
    </source>
</evidence>
<evidence type="ECO:0000256" key="9">
    <source>
        <dbReference type="SAM" id="Coils"/>
    </source>
</evidence>
<dbReference type="SMART" id="SM00490">
    <property type="entry name" value="HELICc"/>
    <property type="match status" value="1"/>
</dbReference>
<name>A0A1V0SGQ2_9VIRU</name>
<dbReference type="InterPro" id="IPR013083">
    <property type="entry name" value="Znf_RING/FYVE/PHD"/>
</dbReference>
<keyword evidence="3 8" id="KW-0863">Zinc-finger</keyword>
<evidence type="ECO:0000259" key="10">
    <source>
        <dbReference type="PROSITE" id="PS50089"/>
    </source>
</evidence>
<dbReference type="PANTHER" id="PTHR45626">
    <property type="entry name" value="TRANSCRIPTION TERMINATION FACTOR 2-RELATED"/>
    <property type="match status" value="1"/>
</dbReference>
<evidence type="ECO:0000259" key="11">
    <source>
        <dbReference type="PROSITE" id="PS51194"/>
    </source>
</evidence>
<dbReference type="SUPFAM" id="SSF57850">
    <property type="entry name" value="RING/U-box"/>
    <property type="match status" value="1"/>
</dbReference>
<keyword evidence="9" id="KW-0175">Coiled coil</keyword>
<evidence type="ECO:0000256" key="8">
    <source>
        <dbReference type="PROSITE-ProRule" id="PRU00175"/>
    </source>
</evidence>
<dbReference type="InterPro" id="IPR049730">
    <property type="entry name" value="SNF2/RAD54-like_C"/>
</dbReference>
<reference evidence="12" key="1">
    <citation type="journal article" date="2017" name="Science">
        <title>Giant viruses with an expanded complement of translation system components.</title>
        <authorList>
            <person name="Schulz F."/>
            <person name="Yutin N."/>
            <person name="Ivanova N.N."/>
            <person name="Ortega D.R."/>
            <person name="Lee T.K."/>
            <person name="Vierheilig J."/>
            <person name="Daims H."/>
            <person name="Horn M."/>
            <person name="Wagner M."/>
            <person name="Jensen G.J."/>
            <person name="Kyrpides N.C."/>
            <person name="Koonin E.V."/>
            <person name="Woyke T."/>
        </authorList>
    </citation>
    <scope>NUCLEOTIDE SEQUENCE</scope>
    <source>
        <strain evidence="12">HKV1</strain>
    </source>
</reference>
<dbReference type="InterPro" id="IPR001650">
    <property type="entry name" value="Helicase_C-like"/>
</dbReference>
<evidence type="ECO:0000256" key="6">
    <source>
        <dbReference type="ARBA" id="ARBA00022833"/>
    </source>
</evidence>
<dbReference type="Gene3D" id="3.40.50.300">
    <property type="entry name" value="P-loop containing nucleotide triphosphate hydrolases"/>
    <property type="match status" value="2"/>
</dbReference>
<dbReference type="GO" id="GO:0008094">
    <property type="term" value="F:ATP-dependent activity, acting on DNA"/>
    <property type="evidence" value="ECO:0007669"/>
    <property type="project" value="TreeGrafter"/>
</dbReference>
<keyword evidence="2" id="KW-0547">Nucleotide-binding</keyword>
<protein>
    <submittedName>
        <fullName evidence="12">DEAD/SNF2-like helicase</fullName>
    </submittedName>
</protein>
<dbReference type="GO" id="GO:0005524">
    <property type="term" value="F:ATP binding"/>
    <property type="evidence" value="ECO:0007669"/>
    <property type="project" value="UniProtKB-KW"/>
</dbReference>
<evidence type="ECO:0000256" key="5">
    <source>
        <dbReference type="ARBA" id="ARBA00022806"/>
    </source>
</evidence>
<dbReference type="InterPro" id="IPR000330">
    <property type="entry name" value="SNF2_N"/>
</dbReference>
<dbReference type="Pfam" id="PF00176">
    <property type="entry name" value="SNF2-rel_dom"/>
    <property type="match status" value="1"/>
</dbReference>
<dbReference type="CDD" id="cd18793">
    <property type="entry name" value="SF2_C_SNF"/>
    <property type="match status" value="1"/>
</dbReference>
<dbReference type="GO" id="GO:0004386">
    <property type="term" value="F:helicase activity"/>
    <property type="evidence" value="ECO:0007669"/>
    <property type="project" value="UniProtKB-KW"/>
</dbReference>
<dbReference type="Pfam" id="PF00271">
    <property type="entry name" value="Helicase_C"/>
    <property type="match status" value="1"/>
</dbReference>
<dbReference type="PROSITE" id="PS00518">
    <property type="entry name" value="ZF_RING_1"/>
    <property type="match status" value="1"/>
</dbReference>
<evidence type="ECO:0000256" key="4">
    <source>
        <dbReference type="ARBA" id="ARBA00022801"/>
    </source>
</evidence>
<dbReference type="InterPro" id="IPR001841">
    <property type="entry name" value="Znf_RING"/>
</dbReference>
<dbReference type="InterPro" id="IPR050628">
    <property type="entry name" value="SNF2_RAD54_helicase_TF"/>
</dbReference>
<evidence type="ECO:0000256" key="2">
    <source>
        <dbReference type="ARBA" id="ARBA00022741"/>
    </source>
</evidence>
<feature type="coiled-coil region" evidence="9">
    <location>
        <begin position="367"/>
        <end position="394"/>
    </location>
</feature>
<dbReference type="GO" id="GO:0016787">
    <property type="term" value="F:hydrolase activity"/>
    <property type="evidence" value="ECO:0007669"/>
    <property type="project" value="UniProtKB-KW"/>
</dbReference>
<dbReference type="SMART" id="SM00487">
    <property type="entry name" value="DEXDc"/>
    <property type="match status" value="1"/>
</dbReference>
<dbReference type="SUPFAM" id="SSF52540">
    <property type="entry name" value="P-loop containing nucleoside triphosphate hydrolases"/>
    <property type="match status" value="2"/>
</dbReference>
<dbReference type="InterPro" id="IPR027417">
    <property type="entry name" value="P-loop_NTPase"/>
</dbReference>
<dbReference type="Pfam" id="PF13639">
    <property type="entry name" value="zf-RING_2"/>
    <property type="match status" value="1"/>
</dbReference>
<sequence length="989" mass="115405">MKIQLFHNKYAGHHGINTVADNITINDLDNGTFYVRYGDDALKYLETCYKHPVSENDLLKKEYFLNDIYELAVYTKMIDNVEAICTVISINTNNLVKYTNETLPHPQLFFHVCYNHQFYEDVEKKSSDIIFSSSTSIDSKINNNNEFITQKVKIPYDYRNDPKITEYPNINIELFEYQKCNIYWMLEKERNLKQFTYNLNKHINLNDYVYDLQSKKLMLFQDQQKITFYGGGLFDEVGLGKTIQMILLSFLNPRLNYNIMNLESKATLVLCPNNLCGQWIREITCKLLKTHYNILLNGDKPLDNGKQNVKIVKLLTKVDFDKCTYKEILEADFVVVSFTFITGTVYFKELNEHFSETKTCHKKVWPLNFLNDNKQYKEENKNDLKKNKDFLKLKCPKLHCINWHRIIIDEFHEVFSESKNAAVINFIRLLDSLFRWIVSATPFNILQNVTNSINFLTNYESKENCENKPGCLVSLPHIFDYVAENLYRGLTKAVIDNIEKVRVPPYTEELVWLDFSMTERLMYNAYLSDHNNKSDTVYLRQLCCHPQLAEETKNILSNCHTLKDIENNIVKHYKNEVQAATQILTESIQRKDKLVKKIAFVQRKININKIKRIYNHMKKNKKPINKNDKNVITILLQELEDEIGLDQIDLEMDIDIDDNNDITNDQVQELLDKLFKINPDFEDKYQISQTINALNNRLGEYCNTIKSNENILSGKTRTLNFFITTIEKLEKITKKNIDHSKLLAIENMKNNKLTLDDLEDDNDDEDTCLICLSEMDQGSVGVTMCGHIFCYSCLDTAIQKFGNCPACKAKIDKSNYFKVMPEIKKVENSTLDKTKLSLQELTNTLGTKLANLITLLKERDQHTIIFSQWDNLLIRVGKILEEHGIKNLFCKGNVFRRDKCIREFNDDDKIKVIMLSSENAASGTNLTKASQVIFLDPIYGTHKYRKEQEKQAIGRAYRTGQKNVVNVIRLIIKNSIEETTYYSNLHETN</sequence>
<keyword evidence="7" id="KW-0067">ATP-binding</keyword>
<keyword evidence="6" id="KW-0862">Zinc</keyword>
<dbReference type="EMBL" id="KY684105">
    <property type="protein sequence ID" value="ARF10897.1"/>
    <property type="molecule type" value="Genomic_DNA"/>
</dbReference>
<dbReference type="GO" id="GO:0006281">
    <property type="term" value="P:DNA repair"/>
    <property type="evidence" value="ECO:0007669"/>
    <property type="project" value="TreeGrafter"/>
</dbReference>
<keyword evidence="4" id="KW-0378">Hydrolase</keyword>
<gene>
    <name evidence="12" type="ORF">Hokovirus_3_170</name>
</gene>
<dbReference type="Gene3D" id="3.30.40.10">
    <property type="entry name" value="Zinc/RING finger domain, C3HC4 (zinc finger)"/>
    <property type="match status" value="1"/>
</dbReference>
<feature type="domain" description="Helicase C-terminal" evidence="11">
    <location>
        <begin position="848"/>
        <end position="989"/>
    </location>
</feature>
<keyword evidence="5 12" id="KW-0347">Helicase</keyword>
<evidence type="ECO:0000256" key="7">
    <source>
        <dbReference type="ARBA" id="ARBA00022840"/>
    </source>
</evidence>
<dbReference type="InterPro" id="IPR017907">
    <property type="entry name" value="Znf_RING_CS"/>
</dbReference>
<dbReference type="GO" id="GO:0008270">
    <property type="term" value="F:zinc ion binding"/>
    <property type="evidence" value="ECO:0007669"/>
    <property type="project" value="UniProtKB-KW"/>
</dbReference>
<dbReference type="PROSITE" id="PS51194">
    <property type="entry name" value="HELICASE_CTER"/>
    <property type="match status" value="1"/>
</dbReference>
<feature type="domain" description="RING-type" evidence="10">
    <location>
        <begin position="768"/>
        <end position="808"/>
    </location>
</feature>
<dbReference type="SMART" id="SM00184">
    <property type="entry name" value="RING"/>
    <property type="match status" value="1"/>
</dbReference>
<organism evidence="12">
    <name type="scientific">Hokovirus HKV1</name>
    <dbReference type="NCBI Taxonomy" id="1977638"/>
    <lineage>
        <taxon>Viruses</taxon>
        <taxon>Varidnaviria</taxon>
        <taxon>Bamfordvirae</taxon>
        <taxon>Nucleocytoviricota</taxon>
        <taxon>Megaviricetes</taxon>
        <taxon>Imitervirales</taxon>
        <taxon>Mimiviridae</taxon>
        <taxon>Klosneuvirinae</taxon>
        <taxon>Hokovirus</taxon>
    </lineage>
</organism>
<proteinExistence type="predicted"/>
<accession>A0A1V0SGQ2</accession>
<dbReference type="InterPro" id="IPR014001">
    <property type="entry name" value="Helicase_ATP-bd"/>
</dbReference>
<dbReference type="PROSITE" id="PS50089">
    <property type="entry name" value="ZF_RING_2"/>
    <property type="match status" value="1"/>
</dbReference>
<evidence type="ECO:0000313" key="12">
    <source>
        <dbReference type="EMBL" id="ARF10897.1"/>
    </source>
</evidence>
<evidence type="ECO:0000256" key="1">
    <source>
        <dbReference type="ARBA" id="ARBA00022723"/>
    </source>
</evidence>
<keyword evidence="1" id="KW-0479">Metal-binding</keyword>